<name>A0A5A5TZ39_LEUCI</name>
<sequence>MPEKKPNKTQLLTLALGASGLVMIVLLVLLLTGGTSKSTGATTKETGATAKTQSSSSSTKKYVEGKDYSIKYSNQGIVDKATLDKALDNTGSKNYDSFIDKDGHNYSKIEFLYNKDKNQFVIKAYKVGNNAPNTVSSYSIKDNKDIGLITNGYDNLPVVYTWTNLTK</sequence>
<keyword evidence="1" id="KW-0472">Membrane</keyword>
<dbReference type="AlphaFoldDB" id="A0A5A5TZ39"/>
<evidence type="ECO:0000256" key="1">
    <source>
        <dbReference type="SAM" id="Phobius"/>
    </source>
</evidence>
<evidence type="ECO:0000313" key="3">
    <source>
        <dbReference type="Proteomes" id="UP000323274"/>
    </source>
</evidence>
<comment type="caution">
    <text evidence="2">The sequence shown here is derived from an EMBL/GenBank/DDBJ whole genome shotgun (WGS) entry which is preliminary data.</text>
</comment>
<feature type="transmembrane region" description="Helical" evidence="1">
    <location>
        <begin position="12"/>
        <end position="31"/>
    </location>
</feature>
<dbReference type="EMBL" id="BJJW01000002">
    <property type="protein sequence ID" value="GDZ82885.1"/>
    <property type="molecule type" value="Genomic_DNA"/>
</dbReference>
<proteinExistence type="predicted"/>
<dbReference type="Proteomes" id="UP000323274">
    <property type="component" value="Unassembled WGS sequence"/>
</dbReference>
<evidence type="ECO:0000313" key="2">
    <source>
        <dbReference type="EMBL" id="GDZ82885.1"/>
    </source>
</evidence>
<accession>A0A5A5TZ39</accession>
<keyword evidence="1" id="KW-0812">Transmembrane</keyword>
<keyword evidence="1" id="KW-1133">Transmembrane helix</keyword>
<gene>
    <name evidence="2" type="ORF">LCIT_01270</name>
</gene>
<reference evidence="2 3" key="1">
    <citation type="submission" date="2019-04" db="EMBL/GenBank/DDBJ databases">
        <title>A pseudo-fructophilic Leuconostoc citreum strain F192-5 isolated from peel of satsuma mandarin: the first report for isolation and characterization of strain-dependent fructophilic-like characteristics.</title>
        <authorList>
            <person name="Maeno S."/>
            <person name="Tanizawa Y."/>
            <person name="Kajikawa A."/>
            <person name="Kanesaki Y."/>
            <person name="Kubota E."/>
            <person name="Arita M."/>
            <person name="Leon D."/>
            <person name="Endo A."/>
        </authorList>
    </citation>
    <scope>NUCLEOTIDE SEQUENCE [LARGE SCALE GENOMIC DNA]</scope>
    <source>
        <strain evidence="2 3">F192-5</strain>
    </source>
</reference>
<organism evidence="2 3">
    <name type="scientific">Leuconostoc citreum</name>
    <dbReference type="NCBI Taxonomy" id="33964"/>
    <lineage>
        <taxon>Bacteria</taxon>
        <taxon>Bacillati</taxon>
        <taxon>Bacillota</taxon>
        <taxon>Bacilli</taxon>
        <taxon>Lactobacillales</taxon>
        <taxon>Lactobacillaceae</taxon>
        <taxon>Leuconostoc</taxon>
    </lineage>
</organism>
<protein>
    <submittedName>
        <fullName evidence="2">Uncharacterized protein</fullName>
    </submittedName>
</protein>